<protein>
    <submittedName>
        <fullName evidence="9">Chromate transport protein</fullName>
    </submittedName>
</protein>
<evidence type="ECO:0000313" key="10">
    <source>
        <dbReference type="Proteomes" id="UP000886597"/>
    </source>
</evidence>
<dbReference type="EMBL" id="BKBQ01000032">
    <property type="protein sequence ID" value="GEQ55040.1"/>
    <property type="molecule type" value="Genomic_DNA"/>
</dbReference>
<evidence type="ECO:0000256" key="7">
    <source>
        <dbReference type="SAM" id="Phobius"/>
    </source>
</evidence>
<evidence type="ECO:0000256" key="2">
    <source>
        <dbReference type="ARBA" id="ARBA00005262"/>
    </source>
</evidence>
<proteinExistence type="inferred from homology"/>
<dbReference type="GO" id="GO:0005886">
    <property type="term" value="C:plasma membrane"/>
    <property type="evidence" value="ECO:0007669"/>
    <property type="project" value="UniProtKB-SubCell"/>
</dbReference>
<evidence type="ECO:0000256" key="1">
    <source>
        <dbReference type="ARBA" id="ARBA00004651"/>
    </source>
</evidence>
<accession>A0AAN4ZPP8</accession>
<feature type="transmembrane region" description="Helical" evidence="7">
    <location>
        <begin position="7"/>
        <end position="30"/>
    </location>
</feature>
<keyword evidence="11" id="KW-1185">Reference proteome</keyword>
<name>A0AAN4ZPP8_9ENTE</name>
<dbReference type="InterPro" id="IPR052518">
    <property type="entry name" value="CHR_Transporter"/>
</dbReference>
<dbReference type="AlphaFoldDB" id="A0AAN4ZPP8"/>
<dbReference type="Pfam" id="PF02417">
    <property type="entry name" value="Chromate_transp"/>
    <property type="match status" value="1"/>
</dbReference>
<reference evidence="9" key="2">
    <citation type="journal article" date="2020" name="Int. Dairy J.">
        <title>Lactic acid bacterial diversity in Brie cheese focusing on salt concentration and pH of isolation medium and characterisation of halophilic and alkaliphilic lactic acid bacterial isolates.</title>
        <authorList>
            <person name="Unno R."/>
            <person name="Matsutani M."/>
            <person name="Suzuki T."/>
            <person name="Kodama K."/>
            <person name="Matsushita H."/>
            <person name="Yamasato K."/>
            <person name="Koizumi Y."/>
            <person name="Ishikawa M."/>
        </authorList>
    </citation>
    <scope>NUCLEOTIDE SEQUENCE</scope>
    <source>
        <strain evidence="9">7C1</strain>
        <strain evidence="8">8C4</strain>
    </source>
</reference>
<feature type="transmembrane region" description="Helical" evidence="7">
    <location>
        <begin position="78"/>
        <end position="100"/>
    </location>
</feature>
<keyword evidence="4 7" id="KW-0812">Transmembrane</keyword>
<dbReference type="Proteomes" id="UP000886597">
    <property type="component" value="Unassembled WGS sequence"/>
</dbReference>
<evidence type="ECO:0000256" key="3">
    <source>
        <dbReference type="ARBA" id="ARBA00022475"/>
    </source>
</evidence>
<sequence length="186" mass="20005">MSRHVLMLFIVFLQIGLFSIGGGYAIIPLIQEQVVSAYNWLTIQEYTDIITISQMTPGPLVVNTASFVGMRLAGVPGAIAATMGSILSGTFFSIALYKFFKKYKNIDSVANVLKGLRASSVGLIASAASTIILIVVVGASSLDVRNFTLNIGAVILFSVSLFLLRKYKLNPILVMVLTGIAGLFMY</sequence>
<evidence type="ECO:0000256" key="6">
    <source>
        <dbReference type="ARBA" id="ARBA00023136"/>
    </source>
</evidence>
<keyword evidence="6 7" id="KW-0472">Membrane</keyword>
<organism evidence="9 10">
    <name type="scientific">Tetragenococcus koreensis</name>
    <dbReference type="NCBI Taxonomy" id="290335"/>
    <lineage>
        <taxon>Bacteria</taxon>
        <taxon>Bacillati</taxon>
        <taxon>Bacillota</taxon>
        <taxon>Bacilli</taxon>
        <taxon>Lactobacillales</taxon>
        <taxon>Enterococcaceae</taxon>
        <taxon>Tetragenococcus</taxon>
    </lineage>
</organism>
<comment type="subcellular location">
    <subcellularLocation>
        <location evidence="1">Cell membrane</location>
        <topology evidence="1">Multi-pass membrane protein</topology>
    </subcellularLocation>
</comment>
<dbReference type="PANTHER" id="PTHR43663:SF1">
    <property type="entry name" value="CHROMATE TRANSPORTER"/>
    <property type="match status" value="1"/>
</dbReference>
<comment type="caution">
    <text evidence="9">The sequence shown here is derived from an EMBL/GenBank/DDBJ whole genome shotgun (WGS) entry which is preliminary data.</text>
</comment>
<dbReference type="InterPro" id="IPR003370">
    <property type="entry name" value="Chromate_transpt"/>
</dbReference>
<comment type="similarity">
    <text evidence="2">Belongs to the chromate ion transporter (CHR) (TC 2.A.51) family.</text>
</comment>
<dbReference type="RefSeq" id="WP_268827454.1">
    <property type="nucleotide sequence ID" value="NZ_BKBO01000031.1"/>
</dbReference>
<reference evidence="9" key="1">
    <citation type="submission" date="2019-08" db="EMBL/GenBank/DDBJ databases">
        <authorList>
            <person name="Ishikawa M."/>
            <person name="Suzuki T."/>
            <person name="Matsutani M."/>
        </authorList>
    </citation>
    <scope>NUCLEOTIDE SEQUENCE</scope>
    <source>
        <strain evidence="9">7C1</strain>
        <strain evidence="8">8C4</strain>
    </source>
</reference>
<feature type="transmembrane region" description="Helical" evidence="7">
    <location>
        <begin position="121"/>
        <end position="141"/>
    </location>
</feature>
<gene>
    <name evidence="8" type="ORF">TK11N_18410</name>
    <name evidence="9" type="ORF">TK2N_18840</name>
</gene>
<keyword evidence="5 7" id="KW-1133">Transmembrane helix</keyword>
<evidence type="ECO:0000256" key="4">
    <source>
        <dbReference type="ARBA" id="ARBA00022692"/>
    </source>
</evidence>
<feature type="transmembrane region" description="Helical" evidence="7">
    <location>
        <begin position="147"/>
        <end position="164"/>
    </location>
</feature>
<dbReference type="EMBL" id="BKBO01000031">
    <property type="protein sequence ID" value="GEQ49989.1"/>
    <property type="molecule type" value="Genomic_DNA"/>
</dbReference>
<evidence type="ECO:0000256" key="5">
    <source>
        <dbReference type="ARBA" id="ARBA00022989"/>
    </source>
</evidence>
<keyword evidence="3" id="KW-1003">Cell membrane</keyword>
<evidence type="ECO:0000313" key="11">
    <source>
        <dbReference type="Proteomes" id="UP000886607"/>
    </source>
</evidence>
<dbReference type="Proteomes" id="UP000886607">
    <property type="component" value="Unassembled WGS sequence"/>
</dbReference>
<feature type="transmembrane region" description="Helical" evidence="7">
    <location>
        <begin position="169"/>
        <end position="185"/>
    </location>
</feature>
<dbReference type="PANTHER" id="PTHR43663">
    <property type="entry name" value="CHROMATE TRANSPORT PROTEIN-RELATED"/>
    <property type="match status" value="1"/>
</dbReference>
<dbReference type="GO" id="GO:0015109">
    <property type="term" value="F:chromate transmembrane transporter activity"/>
    <property type="evidence" value="ECO:0007669"/>
    <property type="project" value="InterPro"/>
</dbReference>
<evidence type="ECO:0000313" key="8">
    <source>
        <dbReference type="EMBL" id="GEQ49989.1"/>
    </source>
</evidence>
<evidence type="ECO:0000313" key="9">
    <source>
        <dbReference type="EMBL" id="GEQ55040.1"/>
    </source>
</evidence>